<proteinExistence type="predicted"/>
<protein>
    <submittedName>
        <fullName evidence="1">Uncharacterized protein</fullName>
    </submittedName>
</protein>
<sequence length="121" mass="14720">MFKGFVLSESLKNPTVLNKFDKIKVIVERHPEYPPVPIWHDFKLKITDKDVNKTLNIFAREMKDAWYAHFWNKKILYVVLPEKIFKMPLEKELKSKEYKKCREYAAKHGVEERYLNFWIED</sequence>
<dbReference type="AlphaFoldDB" id="A0A1F5VIF2"/>
<accession>A0A1F5VIF2</accession>
<dbReference type="STRING" id="1798325.A2834_03885"/>
<reference evidence="1 2" key="1">
    <citation type="journal article" date="2016" name="Nat. Commun.">
        <title>Thousands of microbial genomes shed light on interconnected biogeochemical processes in an aquifer system.</title>
        <authorList>
            <person name="Anantharaman K."/>
            <person name="Brown C.T."/>
            <person name="Hug L.A."/>
            <person name="Sharon I."/>
            <person name="Castelle C.J."/>
            <person name="Probst A.J."/>
            <person name="Thomas B.C."/>
            <person name="Singh A."/>
            <person name="Wilkins M.J."/>
            <person name="Karaoz U."/>
            <person name="Brodie E.L."/>
            <person name="Williams K.H."/>
            <person name="Hubbard S.S."/>
            <person name="Banfield J.F."/>
        </authorList>
    </citation>
    <scope>NUCLEOTIDE SEQUENCE [LARGE SCALE GENOMIC DNA]</scope>
</reference>
<organism evidence="1 2">
    <name type="scientific">Candidatus Giovannonibacteria bacterium RIFCSPHIGHO2_01_FULL_45_23</name>
    <dbReference type="NCBI Taxonomy" id="1798325"/>
    <lineage>
        <taxon>Bacteria</taxon>
        <taxon>Candidatus Giovannoniibacteriota</taxon>
    </lineage>
</organism>
<dbReference type="Proteomes" id="UP000179251">
    <property type="component" value="Unassembled WGS sequence"/>
</dbReference>
<gene>
    <name evidence="1" type="ORF">A2834_03885</name>
</gene>
<evidence type="ECO:0000313" key="1">
    <source>
        <dbReference type="EMBL" id="OGF63247.1"/>
    </source>
</evidence>
<name>A0A1F5VIF2_9BACT</name>
<dbReference type="EMBL" id="MFHD01000005">
    <property type="protein sequence ID" value="OGF63247.1"/>
    <property type="molecule type" value="Genomic_DNA"/>
</dbReference>
<comment type="caution">
    <text evidence="1">The sequence shown here is derived from an EMBL/GenBank/DDBJ whole genome shotgun (WGS) entry which is preliminary data.</text>
</comment>
<evidence type="ECO:0000313" key="2">
    <source>
        <dbReference type="Proteomes" id="UP000179251"/>
    </source>
</evidence>